<dbReference type="Proteomes" id="UP000276133">
    <property type="component" value="Unassembled WGS sequence"/>
</dbReference>
<evidence type="ECO:0000313" key="2">
    <source>
        <dbReference type="Proteomes" id="UP000276133"/>
    </source>
</evidence>
<keyword evidence="2" id="KW-1185">Reference proteome</keyword>
<comment type="caution">
    <text evidence="1">The sequence shown here is derived from an EMBL/GenBank/DDBJ whole genome shotgun (WGS) entry which is preliminary data.</text>
</comment>
<proteinExistence type="predicted"/>
<dbReference type="EMBL" id="REGN01000425">
    <property type="protein sequence ID" value="RNA42018.1"/>
    <property type="molecule type" value="Genomic_DNA"/>
</dbReference>
<name>A0A3M7T2F4_BRAPC</name>
<protein>
    <submittedName>
        <fullName evidence="1">Uncharacterized protein</fullName>
    </submittedName>
</protein>
<sequence>MFAQLDLMMLEFLNILKPKYINRSNYYSVVLETTERTIEKVEYSNKILKIISTEFKLNNRSLIHIDLTHSTIDGYSAIVTCSYVSNTGFHFDLFRLMRHVPICGLYTVLLRKTVFYLIINNKPKATKKNFNNTNPNIILRFDQSQYLSILI</sequence>
<accession>A0A3M7T2F4</accession>
<evidence type="ECO:0000313" key="1">
    <source>
        <dbReference type="EMBL" id="RNA42018.1"/>
    </source>
</evidence>
<reference evidence="1 2" key="1">
    <citation type="journal article" date="2018" name="Sci. Rep.">
        <title>Genomic signatures of local adaptation to the degree of environmental predictability in rotifers.</title>
        <authorList>
            <person name="Franch-Gras L."/>
            <person name="Hahn C."/>
            <person name="Garcia-Roger E.M."/>
            <person name="Carmona M.J."/>
            <person name="Serra M."/>
            <person name="Gomez A."/>
        </authorList>
    </citation>
    <scope>NUCLEOTIDE SEQUENCE [LARGE SCALE GENOMIC DNA]</scope>
    <source>
        <strain evidence="1">HYR1</strain>
    </source>
</reference>
<dbReference type="AlphaFoldDB" id="A0A3M7T2F4"/>
<organism evidence="1 2">
    <name type="scientific">Brachionus plicatilis</name>
    <name type="common">Marine rotifer</name>
    <name type="synonym">Brachionus muelleri</name>
    <dbReference type="NCBI Taxonomy" id="10195"/>
    <lineage>
        <taxon>Eukaryota</taxon>
        <taxon>Metazoa</taxon>
        <taxon>Spiralia</taxon>
        <taxon>Gnathifera</taxon>
        <taxon>Rotifera</taxon>
        <taxon>Eurotatoria</taxon>
        <taxon>Monogononta</taxon>
        <taxon>Pseudotrocha</taxon>
        <taxon>Ploima</taxon>
        <taxon>Brachionidae</taxon>
        <taxon>Brachionus</taxon>
    </lineage>
</organism>
<gene>
    <name evidence="1" type="ORF">BpHYR1_043104</name>
</gene>